<dbReference type="Pfam" id="PF07277">
    <property type="entry name" value="SapC"/>
    <property type="match status" value="1"/>
</dbReference>
<dbReference type="OrthoDB" id="9806524at2"/>
<dbReference type="Proteomes" id="UP000619743">
    <property type="component" value="Unassembled WGS sequence"/>
</dbReference>
<dbReference type="EMBL" id="BMDX01000022">
    <property type="protein sequence ID" value="GGA87611.1"/>
    <property type="molecule type" value="Genomic_DNA"/>
</dbReference>
<proteinExistence type="predicted"/>
<gene>
    <name evidence="1" type="ORF">GCM10011369_32110</name>
</gene>
<evidence type="ECO:0000313" key="1">
    <source>
        <dbReference type="EMBL" id="GGA87611.1"/>
    </source>
</evidence>
<name>A0A8J2U952_9GAMM</name>
<evidence type="ECO:0000313" key="2">
    <source>
        <dbReference type="Proteomes" id="UP000619743"/>
    </source>
</evidence>
<dbReference type="RefSeq" id="WP_158100593.1">
    <property type="nucleotide sequence ID" value="NZ_BMDX01000022.1"/>
</dbReference>
<reference evidence="2" key="1">
    <citation type="journal article" date="2019" name="Int. J. Syst. Evol. Microbiol.">
        <title>The Global Catalogue of Microorganisms (GCM) 10K type strain sequencing project: providing services to taxonomists for standard genome sequencing and annotation.</title>
        <authorList>
            <consortium name="The Broad Institute Genomics Platform"/>
            <consortium name="The Broad Institute Genome Sequencing Center for Infectious Disease"/>
            <person name="Wu L."/>
            <person name="Ma J."/>
        </authorList>
    </citation>
    <scope>NUCLEOTIDE SEQUENCE [LARGE SCALE GENOMIC DNA]</scope>
    <source>
        <strain evidence="2">CGMCC 1.10130</strain>
    </source>
</reference>
<keyword evidence="2" id="KW-1185">Reference proteome</keyword>
<dbReference type="InterPro" id="IPR010836">
    <property type="entry name" value="SapC"/>
</dbReference>
<sequence length="227" mass="25517">MAVNIAPITAQQHANTKIKPLTDFNVFAKRHMSPLVVHEFSRAACCFPIVFIQEPESKKYKVVAMFSIAPNENKFVVDGKWNATYLPHNMARGPFFISNDEKPVICLNQDDARVSETEGLPLFTETGERSEYFEGIIGSIENLIQQDAATEAFIAKLTELDLLQASNLNIQRKDGTKQEVTGINIVDEEKFKQLSDEQVLQLNKTGFLGLIYIHLCSLGQIQSLLRD</sequence>
<dbReference type="AlphaFoldDB" id="A0A8J2U952"/>
<organism evidence="1 2">
    <name type="scientific">Neiella marina</name>
    <dbReference type="NCBI Taxonomy" id="508461"/>
    <lineage>
        <taxon>Bacteria</taxon>
        <taxon>Pseudomonadati</taxon>
        <taxon>Pseudomonadota</taxon>
        <taxon>Gammaproteobacteria</taxon>
        <taxon>Alteromonadales</taxon>
        <taxon>Echinimonadaceae</taxon>
        <taxon>Neiella</taxon>
    </lineage>
</organism>
<comment type="caution">
    <text evidence="1">The sequence shown here is derived from an EMBL/GenBank/DDBJ whole genome shotgun (WGS) entry which is preliminary data.</text>
</comment>
<protein>
    <submittedName>
        <fullName evidence="1">SapC family protein</fullName>
    </submittedName>
</protein>
<accession>A0A8J2U952</accession>